<feature type="region of interest" description="Disordered" evidence="1">
    <location>
        <begin position="443"/>
        <end position="471"/>
    </location>
</feature>
<feature type="compositionally biased region" description="Pro residues" evidence="1">
    <location>
        <begin position="341"/>
        <end position="350"/>
    </location>
</feature>
<sequence>MPVAIVVLVPEPTVQALAYVVLRDIARTAAPPPIDLIGPFAASHDLADRVVDHIESVAHDARGKALPTRTFTINSNGTHRVDRAPVATTWGRVLKESGGGRVRVVEIVEAMIDRAVHAADDEDMDGGGKFIETEWRAVPLIASPFTMVNDLVAVDWGALDHELGEVKALETVSTNGDGEDDEDETDNIGSLASLPDLLSSNSHDPANASPAASTRSSRARRLSSAPSPSSPTANSRISRVRRSSSASSHLSLSWPVLSQLQQPSPHPPRRASPTSNRMQTSQRDFPLQKSAPSTRKRHAVALDDDDDDVGHDVGFSLRRQAKRQRSALNVDSASISLFRDPTPPLPPSPRQYPGSSASLPAASPPGPPARKPAPIPSSSPMHVPAQQPGSAPSSLRAPVPTRAASFPSRSMSLPAPQNVSGLLLVQDQPRRSSLVLRNARATAAPMGPHPSSVPTLAAPTAPAATTPASAPTPPLDPLRVITICDALSRLGPTLPMHLAEIVHLVDPDVTVLARYLERIPHHAPYPPDLDAAICVLIELFVETHCVPFSQECVALAQTATVSGMRLDEVVENLQGMLTSKQQKQEQDPMHGRGACAPSVTVNRGRCAIM</sequence>
<evidence type="ECO:0000256" key="1">
    <source>
        <dbReference type="SAM" id="MobiDB-lite"/>
    </source>
</evidence>
<keyword evidence="3" id="KW-1185">Reference proteome</keyword>
<feature type="compositionally biased region" description="Low complexity" evidence="1">
    <location>
        <begin position="450"/>
        <end position="469"/>
    </location>
</feature>
<dbReference type="EMBL" id="GG745370">
    <property type="protein sequence ID" value="KNE71199.1"/>
    <property type="molecule type" value="Genomic_DNA"/>
</dbReference>
<reference evidence="3" key="2">
    <citation type="submission" date="2009-11" db="EMBL/GenBank/DDBJ databases">
        <title>The Genome Sequence of Allomyces macrogynus strain ATCC 38327.</title>
        <authorList>
            <consortium name="The Broad Institute Genome Sequencing Platform"/>
            <person name="Russ C."/>
            <person name="Cuomo C."/>
            <person name="Shea T."/>
            <person name="Young S.K."/>
            <person name="Zeng Q."/>
            <person name="Koehrsen M."/>
            <person name="Haas B."/>
            <person name="Borodovsky M."/>
            <person name="Guigo R."/>
            <person name="Alvarado L."/>
            <person name="Berlin A."/>
            <person name="Borenstein D."/>
            <person name="Chen Z."/>
            <person name="Engels R."/>
            <person name="Freedman E."/>
            <person name="Gellesch M."/>
            <person name="Goldberg J."/>
            <person name="Griggs A."/>
            <person name="Gujja S."/>
            <person name="Heiman D."/>
            <person name="Hepburn T."/>
            <person name="Howarth C."/>
            <person name="Jen D."/>
            <person name="Larson L."/>
            <person name="Lewis B."/>
            <person name="Mehta T."/>
            <person name="Park D."/>
            <person name="Pearson M."/>
            <person name="Roberts A."/>
            <person name="Saif S."/>
            <person name="Shenoy N."/>
            <person name="Sisk P."/>
            <person name="Stolte C."/>
            <person name="Sykes S."/>
            <person name="Walk T."/>
            <person name="White J."/>
            <person name="Yandava C."/>
            <person name="Burger G."/>
            <person name="Gray M.W."/>
            <person name="Holland P.W.H."/>
            <person name="King N."/>
            <person name="Lang F.B.F."/>
            <person name="Roger A.J."/>
            <person name="Ruiz-Trillo I."/>
            <person name="Lander E."/>
            <person name="Nusbaum C."/>
        </authorList>
    </citation>
    <scope>NUCLEOTIDE SEQUENCE [LARGE SCALE GENOMIC DNA]</scope>
    <source>
        <strain evidence="3">ATCC 38327</strain>
    </source>
</reference>
<name>A0A0L0T9H4_ALLM3</name>
<organism evidence="2 3">
    <name type="scientific">Allomyces macrogynus (strain ATCC 38327)</name>
    <name type="common">Allomyces javanicus var. macrogynus</name>
    <dbReference type="NCBI Taxonomy" id="578462"/>
    <lineage>
        <taxon>Eukaryota</taxon>
        <taxon>Fungi</taxon>
        <taxon>Fungi incertae sedis</taxon>
        <taxon>Blastocladiomycota</taxon>
        <taxon>Blastocladiomycetes</taxon>
        <taxon>Blastocladiales</taxon>
        <taxon>Blastocladiaceae</taxon>
        <taxon>Allomyces</taxon>
    </lineage>
</organism>
<feature type="compositionally biased region" description="Low complexity" evidence="1">
    <location>
        <begin position="205"/>
        <end position="263"/>
    </location>
</feature>
<feature type="compositionally biased region" description="Low complexity" evidence="1">
    <location>
        <begin position="351"/>
        <end position="361"/>
    </location>
</feature>
<accession>A0A0L0T9H4</accession>
<protein>
    <submittedName>
        <fullName evidence="2">Uncharacterized protein</fullName>
    </submittedName>
</protein>
<feature type="compositionally biased region" description="Acidic residues" evidence="1">
    <location>
        <begin position="177"/>
        <end position="186"/>
    </location>
</feature>
<feature type="compositionally biased region" description="Pro residues" evidence="1">
    <location>
        <begin position="362"/>
        <end position="377"/>
    </location>
</feature>
<feature type="region of interest" description="Disordered" evidence="1">
    <location>
        <begin position="170"/>
        <end position="309"/>
    </location>
</feature>
<dbReference type="VEuPathDB" id="FungiDB:AMAG_15857"/>
<proteinExistence type="predicted"/>
<feature type="compositionally biased region" description="Polar residues" evidence="1">
    <location>
        <begin position="272"/>
        <end position="283"/>
    </location>
</feature>
<dbReference type="AlphaFoldDB" id="A0A0L0T9H4"/>
<dbReference type="Proteomes" id="UP000054350">
    <property type="component" value="Unassembled WGS sequence"/>
</dbReference>
<feature type="region of interest" description="Disordered" evidence="1">
    <location>
        <begin position="333"/>
        <end position="412"/>
    </location>
</feature>
<reference evidence="2 3" key="1">
    <citation type="submission" date="2009-11" db="EMBL/GenBank/DDBJ databases">
        <title>Annotation of Allomyces macrogynus ATCC 38327.</title>
        <authorList>
            <consortium name="The Broad Institute Genome Sequencing Platform"/>
            <person name="Russ C."/>
            <person name="Cuomo C."/>
            <person name="Burger G."/>
            <person name="Gray M.W."/>
            <person name="Holland P.W.H."/>
            <person name="King N."/>
            <person name="Lang F.B.F."/>
            <person name="Roger A.J."/>
            <person name="Ruiz-Trillo I."/>
            <person name="Young S.K."/>
            <person name="Zeng Q."/>
            <person name="Gargeya S."/>
            <person name="Fitzgerald M."/>
            <person name="Haas B."/>
            <person name="Abouelleil A."/>
            <person name="Alvarado L."/>
            <person name="Arachchi H.M."/>
            <person name="Berlin A."/>
            <person name="Chapman S.B."/>
            <person name="Gearin G."/>
            <person name="Goldberg J."/>
            <person name="Griggs A."/>
            <person name="Gujja S."/>
            <person name="Hansen M."/>
            <person name="Heiman D."/>
            <person name="Howarth C."/>
            <person name="Larimer J."/>
            <person name="Lui A."/>
            <person name="MacDonald P.J.P."/>
            <person name="McCowen C."/>
            <person name="Montmayeur A."/>
            <person name="Murphy C."/>
            <person name="Neiman D."/>
            <person name="Pearson M."/>
            <person name="Priest M."/>
            <person name="Roberts A."/>
            <person name="Saif S."/>
            <person name="Shea T."/>
            <person name="Sisk P."/>
            <person name="Stolte C."/>
            <person name="Sykes S."/>
            <person name="Wortman J."/>
            <person name="Nusbaum C."/>
            <person name="Birren B."/>
        </authorList>
    </citation>
    <scope>NUCLEOTIDE SEQUENCE [LARGE SCALE GENOMIC DNA]</scope>
    <source>
        <strain evidence="2 3">ATCC 38327</strain>
    </source>
</reference>
<evidence type="ECO:0000313" key="2">
    <source>
        <dbReference type="EMBL" id="KNE71199.1"/>
    </source>
</evidence>
<gene>
    <name evidence="2" type="ORF">AMAG_15857</name>
</gene>
<dbReference type="OMA" id="FIETEWR"/>
<evidence type="ECO:0000313" key="3">
    <source>
        <dbReference type="Proteomes" id="UP000054350"/>
    </source>
</evidence>